<reference evidence="2 3" key="1">
    <citation type="submission" date="2019-05" db="EMBL/GenBank/DDBJ databases">
        <title>Another draft genome of Portunus trituberculatus and its Hox gene families provides insights of decapod evolution.</title>
        <authorList>
            <person name="Jeong J.-H."/>
            <person name="Song I."/>
            <person name="Kim S."/>
            <person name="Choi T."/>
            <person name="Kim D."/>
            <person name="Ryu S."/>
            <person name="Kim W."/>
        </authorList>
    </citation>
    <scope>NUCLEOTIDE SEQUENCE [LARGE SCALE GENOMIC DNA]</scope>
    <source>
        <tissue evidence="2">Muscle</tissue>
    </source>
</reference>
<dbReference type="AlphaFoldDB" id="A0A5B7HT54"/>
<organism evidence="2 3">
    <name type="scientific">Portunus trituberculatus</name>
    <name type="common">Swimming crab</name>
    <name type="synonym">Neptunus trituberculatus</name>
    <dbReference type="NCBI Taxonomy" id="210409"/>
    <lineage>
        <taxon>Eukaryota</taxon>
        <taxon>Metazoa</taxon>
        <taxon>Ecdysozoa</taxon>
        <taxon>Arthropoda</taxon>
        <taxon>Crustacea</taxon>
        <taxon>Multicrustacea</taxon>
        <taxon>Malacostraca</taxon>
        <taxon>Eumalacostraca</taxon>
        <taxon>Eucarida</taxon>
        <taxon>Decapoda</taxon>
        <taxon>Pleocyemata</taxon>
        <taxon>Brachyura</taxon>
        <taxon>Eubrachyura</taxon>
        <taxon>Portunoidea</taxon>
        <taxon>Portunidae</taxon>
        <taxon>Portuninae</taxon>
        <taxon>Portunus</taxon>
    </lineage>
</organism>
<sequence length="93" mass="9941">MFLLALANADKTKQNKLFCSRSSTCSCSQNLVIQEAMSAIELHTFSICANRQEETETAGLPTSCRPPNSSLIGGGTSKAPPQADKTWPSHTSP</sequence>
<evidence type="ECO:0000313" key="2">
    <source>
        <dbReference type="EMBL" id="MPC73303.1"/>
    </source>
</evidence>
<evidence type="ECO:0000256" key="1">
    <source>
        <dbReference type="SAM" id="MobiDB-lite"/>
    </source>
</evidence>
<evidence type="ECO:0000313" key="3">
    <source>
        <dbReference type="Proteomes" id="UP000324222"/>
    </source>
</evidence>
<proteinExistence type="predicted"/>
<feature type="region of interest" description="Disordered" evidence="1">
    <location>
        <begin position="55"/>
        <end position="93"/>
    </location>
</feature>
<gene>
    <name evidence="2" type="ORF">E2C01_067627</name>
</gene>
<keyword evidence="3" id="KW-1185">Reference proteome</keyword>
<protein>
    <submittedName>
        <fullName evidence="2">Uncharacterized protein</fullName>
    </submittedName>
</protein>
<comment type="caution">
    <text evidence="2">The sequence shown here is derived from an EMBL/GenBank/DDBJ whole genome shotgun (WGS) entry which is preliminary data.</text>
</comment>
<name>A0A5B7HT54_PORTR</name>
<dbReference type="EMBL" id="VSRR010036522">
    <property type="protein sequence ID" value="MPC73303.1"/>
    <property type="molecule type" value="Genomic_DNA"/>
</dbReference>
<accession>A0A5B7HT54</accession>
<dbReference type="Proteomes" id="UP000324222">
    <property type="component" value="Unassembled WGS sequence"/>
</dbReference>